<dbReference type="InterPro" id="IPR037523">
    <property type="entry name" value="VOC_core"/>
</dbReference>
<dbReference type="EMBL" id="BMPF01000001">
    <property type="protein sequence ID" value="GGL23034.1"/>
    <property type="molecule type" value="Genomic_DNA"/>
</dbReference>
<dbReference type="InterPro" id="IPR004360">
    <property type="entry name" value="Glyas_Fos-R_dOase_dom"/>
</dbReference>
<reference evidence="2 3" key="1">
    <citation type="journal article" date="2019" name="Int. J. Syst. Evol. Microbiol.">
        <title>The Global Catalogue of Microorganisms (GCM) 10K type strain sequencing project: providing services to taxonomists for standard genome sequencing and annotation.</title>
        <authorList>
            <consortium name="The Broad Institute Genomics Platform"/>
            <consortium name="The Broad Institute Genome Sequencing Center for Infectious Disease"/>
            <person name="Wu L."/>
            <person name="Ma J."/>
        </authorList>
    </citation>
    <scope>NUCLEOTIDE SEQUENCE [LARGE SCALE GENOMIC DNA]</scope>
    <source>
        <strain evidence="2 3">JCM 19585</strain>
    </source>
</reference>
<evidence type="ECO:0000313" key="3">
    <source>
        <dbReference type="Proteomes" id="UP000628840"/>
    </source>
</evidence>
<gene>
    <name evidence="2" type="ORF">GCM10009037_03110</name>
</gene>
<dbReference type="AlphaFoldDB" id="A0A830F649"/>
<dbReference type="InterPro" id="IPR029068">
    <property type="entry name" value="Glyas_Bleomycin-R_OHBP_Dase"/>
</dbReference>
<protein>
    <recommendedName>
        <fullName evidence="1">VOC domain-containing protein</fullName>
    </recommendedName>
</protein>
<dbReference type="PROSITE" id="PS51819">
    <property type="entry name" value="VOC"/>
    <property type="match status" value="1"/>
</dbReference>
<keyword evidence="3" id="KW-1185">Reference proteome</keyword>
<accession>A0A830F649</accession>
<sequence length="206" mass="22714">MSDDSEIPVTAELPDSAMHMTGVDHITLIGSNEADTVAFYRDILGMPLVLRQPNLDAPEVTHLFFDTGDGRILTFFVEESRESNPQPQRVGVGGVHHLAFSFDPEDFEEVREGLEENGHRYSVFDRGVFHSLYTRDHNGLTIELAADKFAIPDDRRGEVLARTHAKRVADGAEYAQEEHMVAALEELGLPVERADLPDSASGSAGL</sequence>
<name>A0A830F649_9EURY</name>
<proteinExistence type="predicted"/>
<dbReference type="RefSeq" id="WP_188877401.1">
    <property type="nucleotide sequence ID" value="NZ_BMPF01000001.1"/>
</dbReference>
<dbReference type="Proteomes" id="UP000628840">
    <property type="component" value="Unassembled WGS sequence"/>
</dbReference>
<dbReference type="PANTHER" id="PTHR36110:SF4">
    <property type="entry name" value="RING-CLEAVING DIOXYGENASE MHQA-RELATED"/>
    <property type="match status" value="1"/>
</dbReference>
<dbReference type="Pfam" id="PF00903">
    <property type="entry name" value="Glyoxalase"/>
    <property type="match status" value="1"/>
</dbReference>
<dbReference type="OrthoDB" id="210990at2157"/>
<dbReference type="InterPro" id="IPR052537">
    <property type="entry name" value="Extradiol_RC_dioxygenase"/>
</dbReference>
<feature type="domain" description="VOC" evidence="1">
    <location>
        <begin position="22"/>
        <end position="147"/>
    </location>
</feature>
<evidence type="ECO:0000259" key="1">
    <source>
        <dbReference type="PROSITE" id="PS51819"/>
    </source>
</evidence>
<dbReference type="PANTHER" id="PTHR36110">
    <property type="entry name" value="RING-CLEAVING DIOXYGENASE MHQE-RELATED"/>
    <property type="match status" value="1"/>
</dbReference>
<comment type="caution">
    <text evidence="2">The sequence shown here is derived from an EMBL/GenBank/DDBJ whole genome shotgun (WGS) entry which is preliminary data.</text>
</comment>
<dbReference type="Gene3D" id="3.10.180.10">
    <property type="entry name" value="2,3-Dihydroxybiphenyl 1,2-Dioxygenase, domain 1"/>
    <property type="match status" value="1"/>
</dbReference>
<organism evidence="2 3">
    <name type="scientific">Halarchaeum grantii</name>
    <dbReference type="NCBI Taxonomy" id="1193105"/>
    <lineage>
        <taxon>Archaea</taxon>
        <taxon>Methanobacteriati</taxon>
        <taxon>Methanobacteriota</taxon>
        <taxon>Stenosarchaea group</taxon>
        <taxon>Halobacteria</taxon>
        <taxon>Halobacteriales</taxon>
        <taxon>Halobacteriaceae</taxon>
    </lineage>
</organism>
<evidence type="ECO:0000313" key="2">
    <source>
        <dbReference type="EMBL" id="GGL23034.1"/>
    </source>
</evidence>
<dbReference type="SUPFAM" id="SSF54593">
    <property type="entry name" value="Glyoxalase/Bleomycin resistance protein/Dihydroxybiphenyl dioxygenase"/>
    <property type="match status" value="1"/>
</dbReference>